<evidence type="ECO:0000313" key="2">
    <source>
        <dbReference type="EMBL" id="GAA4951966.1"/>
    </source>
</evidence>
<dbReference type="EMBL" id="BAABIK010000026">
    <property type="protein sequence ID" value="GAA4951966.1"/>
    <property type="molecule type" value="Genomic_DNA"/>
</dbReference>
<protein>
    <submittedName>
        <fullName evidence="2">Uncharacterized protein</fullName>
    </submittedName>
</protein>
<proteinExistence type="predicted"/>
<dbReference type="Proteomes" id="UP001499993">
    <property type="component" value="Unassembled WGS sequence"/>
</dbReference>
<evidence type="ECO:0000256" key="1">
    <source>
        <dbReference type="SAM" id="MobiDB-lite"/>
    </source>
</evidence>
<feature type="region of interest" description="Disordered" evidence="1">
    <location>
        <begin position="71"/>
        <end position="93"/>
    </location>
</feature>
<comment type="caution">
    <text evidence="2">The sequence shown here is derived from an EMBL/GenBank/DDBJ whole genome shotgun (WGS) entry which is preliminary data.</text>
</comment>
<evidence type="ECO:0000313" key="3">
    <source>
        <dbReference type="Proteomes" id="UP001499993"/>
    </source>
</evidence>
<sequence length="93" mass="10443">MKRRAAPAVVPYYIRTFAAWSFIDDAYERYITAISAWDIWTEHTGTDHRGSYSEPLPPFEAPPEWLISAAKDRAARDAAERKARSAASAGGRQ</sequence>
<keyword evidence="3" id="KW-1185">Reference proteome</keyword>
<accession>A0ABP9GVQ8</accession>
<feature type="compositionally biased region" description="Basic and acidic residues" evidence="1">
    <location>
        <begin position="71"/>
        <end position="83"/>
    </location>
</feature>
<organism evidence="2 3">
    <name type="scientific">Streptomonospora halophila</name>
    <dbReference type="NCBI Taxonomy" id="427369"/>
    <lineage>
        <taxon>Bacteria</taxon>
        <taxon>Bacillati</taxon>
        <taxon>Actinomycetota</taxon>
        <taxon>Actinomycetes</taxon>
        <taxon>Streptosporangiales</taxon>
        <taxon>Nocardiopsidaceae</taxon>
        <taxon>Streptomonospora</taxon>
    </lineage>
</organism>
<reference evidence="3" key="1">
    <citation type="journal article" date="2019" name="Int. J. Syst. Evol. Microbiol.">
        <title>The Global Catalogue of Microorganisms (GCM) 10K type strain sequencing project: providing services to taxonomists for standard genome sequencing and annotation.</title>
        <authorList>
            <consortium name="The Broad Institute Genomics Platform"/>
            <consortium name="The Broad Institute Genome Sequencing Center for Infectious Disease"/>
            <person name="Wu L."/>
            <person name="Ma J."/>
        </authorList>
    </citation>
    <scope>NUCLEOTIDE SEQUENCE [LARGE SCALE GENOMIC DNA]</scope>
    <source>
        <strain evidence="3">JCM 18123</strain>
    </source>
</reference>
<gene>
    <name evidence="2" type="ORF">GCM10023224_40790</name>
</gene>
<name>A0ABP9GVQ8_9ACTN</name>